<evidence type="ECO:0008006" key="4">
    <source>
        <dbReference type="Google" id="ProtNLM"/>
    </source>
</evidence>
<dbReference type="AlphaFoldDB" id="A0A8C0H5D6"/>
<dbReference type="GeneTree" id="ENSGT00940000159339"/>
<name>A0A8C0H5D6_CHEAB</name>
<reference evidence="2" key="1">
    <citation type="submission" date="2025-08" db="UniProtKB">
        <authorList>
            <consortium name="Ensembl"/>
        </authorList>
    </citation>
    <scope>IDENTIFICATION</scope>
</reference>
<dbReference type="PANTHER" id="PTHR10151">
    <property type="entry name" value="ECTONUCLEOTIDE PYROPHOSPHATASE/PHOSPHODIESTERASE"/>
    <property type="match status" value="1"/>
</dbReference>
<dbReference type="Ensembl" id="ENSCABT00000020983.1">
    <property type="protein sequence ID" value="ENSCABP00000019153.1"/>
    <property type="gene ID" value="ENSCABG00000014151.1"/>
</dbReference>
<sequence>MEEEGEPDSTGHKYGPESQERKNMVGQVDRAVGYLRRRIKDNGLESTLNLIITSDHGMDTVIKENEIYLRTVQNFSFQDIQFELLDYGPSGLLVPKENKLDQVYQALKNAHPKLHVYKKEEFPKRFHYANNTRLTPLIMYSDPGYASLSLNESKRTLDLGEHGFDNEDMNMKTIFRAVGPAFRKGLEVEPFESVNIYALLCNLLGITPEPHDGSLSVMHPCPFTLPPHKSFCYCPSKLATCGCFNSIERHLGETHRATGEGAISWLVS</sequence>
<dbReference type="InterPro" id="IPR002591">
    <property type="entry name" value="Phosphodiest/P_Trfase"/>
</dbReference>
<reference evidence="2" key="2">
    <citation type="submission" date="2025-09" db="UniProtKB">
        <authorList>
            <consortium name="Ensembl"/>
        </authorList>
    </citation>
    <scope>IDENTIFICATION</scope>
</reference>
<dbReference type="Proteomes" id="UP000694404">
    <property type="component" value="Unplaced"/>
</dbReference>
<protein>
    <recommendedName>
        <fullName evidence="4">Ectonucleotide pyrophosphatase/phosphodiesterase 7</fullName>
    </recommendedName>
</protein>
<evidence type="ECO:0000313" key="3">
    <source>
        <dbReference type="Proteomes" id="UP000694404"/>
    </source>
</evidence>
<dbReference type="PANTHER" id="PTHR10151:SF63">
    <property type="entry name" value="ECTONUCLEOTIDE PYROPHOSPHATASE_PHOSPHODIESTERASE FAMILY MEMBER 7"/>
    <property type="match status" value="1"/>
</dbReference>
<dbReference type="Gene3D" id="3.30.1360.180">
    <property type="match status" value="1"/>
</dbReference>
<evidence type="ECO:0000313" key="2">
    <source>
        <dbReference type="Ensembl" id="ENSCABP00000019153.1"/>
    </source>
</evidence>
<dbReference type="InterPro" id="IPR017850">
    <property type="entry name" value="Alkaline_phosphatase_core_sf"/>
</dbReference>
<proteinExistence type="predicted"/>
<dbReference type="SUPFAM" id="SSF53649">
    <property type="entry name" value="Alkaline phosphatase-like"/>
    <property type="match status" value="1"/>
</dbReference>
<feature type="compositionally biased region" description="Basic and acidic residues" evidence="1">
    <location>
        <begin position="9"/>
        <end position="23"/>
    </location>
</feature>
<evidence type="ECO:0000256" key="1">
    <source>
        <dbReference type="SAM" id="MobiDB-lite"/>
    </source>
</evidence>
<dbReference type="Pfam" id="PF01663">
    <property type="entry name" value="Phosphodiest"/>
    <property type="match status" value="1"/>
</dbReference>
<organism evidence="2 3">
    <name type="scientific">Chelonoidis abingdonii</name>
    <name type="common">Abingdon island giant tortoise</name>
    <name type="synonym">Testudo abingdonii</name>
    <dbReference type="NCBI Taxonomy" id="106734"/>
    <lineage>
        <taxon>Eukaryota</taxon>
        <taxon>Metazoa</taxon>
        <taxon>Chordata</taxon>
        <taxon>Craniata</taxon>
        <taxon>Vertebrata</taxon>
        <taxon>Euteleostomi</taxon>
        <taxon>Archelosauria</taxon>
        <taxon>Testudinata</taxon>
        <taxon>Testudines</taxon>
        <taxon>Cryptodira</taxon>
        <taxon>Durocryptodira</taxon>
        <taxon>Testudinoidea</taxon>
        <taxon>Testudinidae</taxon>
        <taxon>Chelonoidis</taxon>
    </lineage>
</organism>
<dbReference type="OMA" id="RMIGRVI"/>
<keyword evidence="3" id="KW-1185">Reference proteome</keyword>
<feature type="region of interest" description="Disordered" evidence="1">
    <location>
        <begin position="1"/>
        <end position="23"/>
    </location>
</feature>
<accession>A0A8C0H5D6</accession>
<dbReference type="Gene3D" id="3.40.720.10">
    <property type="entry name" value="Alkaline Phosphatase, subunit A"/>
    <property type="match status" value="1"/>
</dbReference>